<dbReference type="PRINTS" id="PR01415">
    <property type="entry name" value="ANKYRIN"/>
</dbReference>
<dbReference type="Proteomes" id="UP001396898">
    <property type="component" value="Unassembled WGS sequence"/>
</dbReference>
<dbReference type="PROSITE" id="PS50297">
    <property type="entry name" value="ANK_REP_REGION"/>
    <property type="match status" value="2"/>
</dbReference>
<dbReference type="Gene3D" id="1.25.40.20">
    <property type="entry name" value="Ankyrin repeat-containing domain"/>
    <property type="match status" value="1"/>
</dbReference>
<comment type="caution">
    <text evidence="5">The sequence shown here is derived from an EMBL/GenBank/DDBJ whole genome shotgun (WGS) entry which is preliminary data.</text>
</comment>
<dbReference type="PROSITE" id="PS50088">
    <property type="entry name" value="ANK_REPEAT"/>
    <property type="match status" value="2"/>
</dbReference>
<dbReference type="SMART" id="SM00248">
    <property type="entry name" value="ANK"/>
    <property type="match status" value="3"/>
</dbReference>
<feature type="repeat" description="ANK" evidence="3">
    <location>
        <begin position="105"/>
        <end position="131"/>
    </location>
</feature>
<dbReference type="PANTHER" id="PTHR24173:SF74">
    <property type="entry name" value="ANKYRIN REPEAT DOMAIN-CONTAINING PROTEIN 16"/>
    <property type="match status" value="1"/>
</dbReference>
<evidence type="ECO:0000256" key="1">
    <source>
        <dbReference type="ARBA" id="ARBA00022737"/>
    </source>
</evidence>
<gene>
    <name evidence="5" type="ORF">PG991_011949</name>
</gene>
<sequence>MFDEELSFDLSLDSTYASSAAQGGESGACLWDWEGAHMVITENADADADSVDHRQPAPVGDSDQLEPEDFSGYNSLHLASYLGQVSTVRLLLRMRPADATQVTESGSTPLHIAVARRHLDVVRALLEHGAESLHMRDAAGRTPLHEAIIRGQEETVRVLLDQGADPATVVM</sequence>
<feature type="repeat" description="ANK" evidence="3">
    <location>
        <begin position="139"/>
        <end position="165"/>
    </location>
</feature>
<evidence type="ECO:0000256" key="3">
    <source>
        <dbReference type="PROSITE-ProRule" id="PRU00023"/>
    </source>
</evidence>
<feature type="region of interest" description="Disordered" evidence="4">
    <location>
        <begin position="46"/>
        <end position="68"/>
    </location>
</feature>
<evidence type="ECO:0000313" key="5">
    <source>
        <dbReference type="EMBL" id="KAK8009398.1"/>
    </source>
</evidence>
<keyword evidence="6" id="KW-1185">Reference proteome</keyword>
<keyword evidence="2 3" id="KW-0040">ANK repeat</keyword>
<dbReference type="EMBL" id="JAQQWI010000016">
    <property type="protein sequence ID" value="KAK8009398.1"/>
    <property type="molecule type" value="Genomic_DNA"/>
</dbReference>
<proteinExistence type="predicted"/>
<protein>
    <recommendedName>
        <fullName evidence="7">Ankyrin</fullName>
    </recommendedName>
</protein>
<dbReference type="Pfam" id="PF12796">
    <property type="entry name" value="Ank_2"/>
    <property type="match status" value="1"/>
</dbReference>
<name>A0ABR1RFM3_9PEZI</name>
<dbReference type="PANTHER" id="PTHR24173">
    <property type="entry name" value="ANKYRIN REPEAT CONTAINING"/>
    <property type="match status" value="1"/>
</dbReference>
<dbReference type="InterPro" id="IPR036770">
    <property type="entry name" value="Ankyrin_rpt-contain_sf"/>
</dbReference>
<evidence type="ECO:0000256" key="2">
    <source>
        <dbReference type="ARBA" id="ARBA00023043"/>
    </source>
</evidence>
<reference evidence="5 6" key="1">
    <citation type="submission" date="2023-01" db="EMBL/GenBank/DDBJ databases">
        <title>Analysis of 21 Apiospora genomes using comparative genomics revels a genus with tremendous synthesis potential of carbohydrate active enzymes and secondary metabolites.</title>
        <authorList>
            <person name="Sorensen T."/>
        </authorList>
    </citation>
    <scope>NUCLEOTIDE SEQUENCE [LARGE SCALE GENOMIC DNA]</scope>
    <source>
        <strain evidence="5 6">CBS 20057</strain>
    </source>
</reference>
<dbReference type="SUPFAM" id="SSF48403">
    <property type="entry name" value="Ankyrin repeat"/>
    <property type="match status" value="1"/>
</dbReference>
<organism evidence="5 6">
    <name type="scientific">Apiospora marii</name>
    <dbReference type="NCBI Taxonomy" id="335849"/>
    <lineage>
        <taxon>Eukaryota</taxon>
        <taxon>Fungi</taxon>
        <taxon>Dikarya</taxon>
        <taxon>Ascomycota</taxon>
        <taxon>Pezizomycotina</taxon>
        <taxon>Sordariomycetes</taxon>
        <taxon>Xylariomycetidae</taxon>
        <taxon>Amphisphaeriales</taxon>
        <taxon>Apiosporaceae</taxon>
        <taxon>Apiospora</taxon>
    </lineage>
</organism>
<evidence type="ECO:0008006" key="7">
    <source>
        <dbReference type="Google" id="ProtNLM"/>
    </source>
</evidence>
<evidence type="ECO:0000256" key="4">
    <source>
        <dbReference type="SAM" id="MobiDB-lite"/>
    </source>
</evidence>
<evidence type="ECO:0000313" key="6">
    <source>
        <dbReference type="Proteomes" id="UP001396898"/>
    </source>
</evidence>
<accession>A0ABR1RFM3</accession>
<dbReference type="InterPro" id="IPR002110">
    <property type="entry name" value="Ankyrin_rpt"/>
</dbReference>
<keyword evidence="1" id="KW-0677">Repeat</keyword>